<name>A0A1M7RYI9_9FIRM</name>
<dbReference type="Gene3D" id="3.20.20.70">
    <property type="entry name" value="Aldolase class I"/>
    <property type="match status" value="1"/>
</dbReference>
<dbReference type="Pfam" id="PF13186">
    <property type="entry name" value="SPASM"/>
    <property type="match status" value="1"/>
</dbReference>
<keyword evidence="5" id="KW-0408">Iron</keyword>
<dbReference type="InterPro" id="IPR023885">
    <property type="entry name" value="4Fe4S-binding_SPASM_dom"/>
</dbReference>
<dbReference type="InterPro" id="IPR007197">
    <property type="entry name" value="rSAM"/>
</dbReference>
<dbReference type="CDD" id="cd01335">
    <property type="entry name" value="Radical_SAM"/>
    <property type="match status" value="1"/>
</dbReference>
<dbReference type="PROSITE" id="PS51918">
    <property type="entry name" value="RADICAL_SAM"/>
    <property type="match status" value="1"/>
</dbReference>
<keyword evidence="4" id="KW-0479">Metal-binding</keyword>
<dbReference type="GO" id="GO:0046872">
    <property type="term" value="F:metal ion binding"/>
    <property type="evidence" value="ECO:0007669"/>
    <property type="project" value="UniProtKB-KW"/>
</dbReference>
<dbReference type="SFLD" id="SFLDG01387">
    <property type="entry name" value="BtrN-like_SPASM_domain_contain"/>
    <property type="match status" value="1"/>
</dbReference>
<evidence type="ECO:0000256" key="5">
    <source>
        <dbReference type="ARBA" id="ARBA00023004"/>
    </source>
</evidence>
<sequence length="335" mass="38852">MAEYRQWRNENRTPLKDVIPLSTPYNVCIETSTFCNLNCVYCGHSKHLYPEANMDMNSFIKIIDQLKDFPNKLKKIELYFFGEPLCNPKLPDMLAYARKSEVTETIDFTTNGLLFTREKVDEFVEKGMPDTIRISLQGLDESAYRDYCGAKVDFSRFIENLSYLYDHKGDCKISMKIADIAIKNVENGKKRFEELFGDLADTLYIESIIPIYGDVDYESVDTAIKNKAMNGRENVEQTKINVVCHRPFYRLAVRVNGDVTAACCDQLHDIKYGNISENTLVEIWNGRKRTEFLKMMLKGDRFKHPYCKDCIMPNDITTEDDLLDPYAQDLLKKME</sequence>
<dbReference type="SFLD" id="SFLDG01067">
    <property type="entry name" value="SPASM/twitch_domain_containing"/>
    <property type="match status" value="1"/>
</dbReference>
<dbReference type="RefSeq" id="WP_072700906.1">
    <property type="nucleotide sequence ID" value="NZ_FRDH01000003.1"/>
</dbReference>
<dbReference type="InterPro" id="IPR013785">
    <property type="entry name" value="Aldolase_TIM"/>
</dbReference>
<dbReference type="PANTHER" id="PTHR11228:SF7">
    <property type="entry name" value="PQQA PEPTIDE CYCLASE"/>
    <property type="match status" value="1"/>
</dbReference>
<dbReference type="AlphaFoldDB" id="A0A1M7RYI9"/>
<dbReference type="EMBL" id="FRDH01000003">
    <property type="protein sequence ID" value="SHN51102.1"/>
    <property type="molecule type" value="Genomic_DNA"/>
</dbReference>
<keyword evidence="3" id="KW-0949">S-adenosyl-L-methionine</keyword>
<evidence type="ECO:0000313" key="9">
    <source>
        <dbReference type="Proteomes" id="UP000184097"/>
    </source>
</evidence>
<evidence type="ECO:0000256" key="4">
    <source>
        <dbReference type="ARBA" id="ARBA00022723"/>
    </source>
</evidence>
<dbReference type="InterPro" id="IPR034391">
    <property type="entry name" value="AdoMet-like_SPASM_containing"/>
</dbReference>
<feature type="domain" description="Radical SAM core" evidence="7">
    <location>
        <begin position="21"/>
        <end position="239"/>
    </location>
</feature>
<organism evidence="8 9">
    <name type="scientific">Butyrivibrio hungatei DSM 14810</name>
    <dbReference type="NCBI Taxonomy" id="1121132"/>
    <lineage>
        <taxon>Bacteria</taxon>
        <taxon>Bacillati</taxon>
        <taxon>Bacillota</taxon>
        <taxon>Clostridia</taxon>
        <taxon>Lachnospirales</taxon>
        <taxon>Lachnospiraceae</taxon>
        <taxon>Butyrivibrio</taxon>
    </lineage>
</organism>
<keyword evidence="2" id="KW-0004">4Fe-4S</keyword>
<evidence type="ECO:0000256" key="1">
    <source>
        <dbReference type="ARBA" id="ARBA00001966"/>
    </source>
</evidence>
<evidence type="ECO:0000259" key="7">
    <source>
        <dbReference type="PROSITE" id="PS51918"/>
    </source>
</evidence>
<dbReference type="SUPFAM" id="SSF102114">
    <property type="entry name" value="Radical SAM enzymes"/>
    <property type="match status" value="1"/>
</dbReference>
<protein>
    <submittedName>
        <fullName evidence="8">Radical SAM additional 4Fe4S-binding SPASM domain-containing protein</fullName>
    </submittedName>
</protein>
<evidence type="ECO:0000256" key="3">
    <source>
        <dbReference type="ARBA" id="ARBA00022691"/>
    </source>
</evidence>
<evidence type="ECO:0000256" key="2">
    <source>
        <dbReference type="ARBA" id="ARBA00022485"/>
    </source>
</evidence>
<comment type="cofactor">
    <cofactor evidence="1">
        <name>[4Fe-4S] cluster</name>
        <dbReference type="ChEBI" id="CHEBI:49883"/>
    </cofactor>
</comment>
<keyword evidence="6" id="KW-0411">Iron-sulfur</keyword>
<dbReference type="GO" id="GO:0003824">
    <property type="term" value="F:catalytic activity"/>
    <property type="evidence" value="ECO:0007669"/>
    <property type="project" value="InterPro"/>
</dbReference>
<dbReference type="InterPro" id="IPR058240">
    <property type="entry name" value="rSAM_sf"/>
</dbReference>
<gene>
    <name evidence="8" type="ORF">SAMN02745247_00644</name>
</gene>
<dbReference type="Pfam" id="PF04055">
    <property type="entry name" value="Radical_SAM"/>
    <property type="match status" value="1"/>
</dbReference>
<dbReference type="InterPro" id="IPR050377">
    <property type="entry name" value="Radical_SAM_PqqE_MftC-like"/>
</dbReference>
<reference evidence="8 9" key="1">
    <citation type="submission" date="2016-12" db="EMBL/GenBank/DDBJ databases">
        <authorList>
            <person name="Song W.-J."/>
            <person name="Kurnit D.M."/>
        </authorList>
    </citation>
    <scope>NUCLEOTIDE SEQUENCE [LARGE SCALE GENOMIC DNA]</scope>
    <source>
        <strain evidence="8 9">DSM 14810</strain>
    </source>
</reference>
<dbReference type="PANTHER" id="PTHR11228">
    <property type="entry name" value="RADICAL SAM DOMAIN PROTEIN"/>
    <property type="match status" value="1"/>
</dbReference>
<dbReference type="GO" id="GO:0051536">
    <property type="term" value="F:iron-sulfur cluster binding"/>
    <property type="evidence" value="ECO:0007669"/>
    <property type="project" value="UniProtKB-KW"/>
</dbReference>
<dbReference type="CDD" id="cd21109">
    <property type="entry name" value="SPASM"/>
    <property type="match status" value="1"/>
</dbReference>
<evidence type="ECO:0000313" key="8">
    <source>
        <dbReference type="EMBL" id="SHN51102.1"/>
    </source>
</evidence>
<dbReference type="Proteomes" id="UP000184097">
    <property type="component" value="Unassembled WGS sequence"/>
</dbReference>
<proteinExistence type="predicted"/>
<dbReference type="SFLD" id="SFLDS00029">
    <property type="entry name" value="Radical_SAM"/>
    <property type="match status" value="1"/>
</dbReference>
<accession>A0A1M7RYI9</accession>
<evidence type="ECO:0000256" key="6">
    <source>
        <dbReference type="ARBA" id="ARBA00023014"/>
    </source>
</evidence>